<organism evidence="3 4">
    <name type="scientific">Aquibium pacificus</name>
    <dbReference type="NCBI Taxonomy" id="3153579"/>
    <lineage>
        <taxon>Bacteria</taxon>
        <taxon>Pseudomonadati</taxon>
        <taxon>Pseudomonadota</taxon>
        <taxon>Alphaproteobacteria</taxon>
        <taxon>Hyphomicrobiales</taxon>
        <taxon>Phyllobacteriaceae</taxon>
        <taxon>Aquibium</taxon>
    </lineage>
</organism>
<dbReference type="InterPro" id="IPR051803">
    <property type="entry name" value="TA_system_RelE-like_toxin"/>
</dbReference>
<dbReference type="PANTHER" id="PTHR33755">
    <property type="entry name" value="TOXIN PARE1-RELATED"/>
    <property type="match status" value="1"/>
</dbReference>
<evidence type="ECO:0000313" key="4">
    <source>
        <dbReference type="Proteomes" id="UP001556692"/>
    </source>
</evidence>
<dbReference type="Proteomes" id="UP001556692">
    <property type="component" value="Unassembled WGS sequence"/>
</dbReference>
<dbReference type="EMBL" id="JBDPGJ010000003">
    <property type="protein sequence ID" value="MEX0407052.1"/>
    <property type="molecule type" value="Genomic_DNA"/>
</dbReference>
<dbReference type="PANTHER" id="PTHR33755:SF6">
    <property type="entry name" value="PLASMID STABILIZATION SYSTEM PROTEIN"/>
    <property type="match status" value="1"/>
</dbReference>
<dbReference type="RefSeq" id="WP_367954923.1">
    <property type="nucleotide sequence ID" value="NZ_JBDPGJ010000003.1"/>
</dbReference>
<keyword evidence="4" id="KW-1185">Reference proteome</keyword>
<evidence type="ECO:0000256" key="1">
    <source>
        <dbReference type="ARBA" id="ARBA00006226"/>
    </source>
</evidence>
<dbReference type="InterPro" id="IPR007712">
    <property type="entry name" value="RelE/ParE_toxin"/>
</dbReference>
<dbReference type="InterPro" id="IPR035093">
    <property type="entry name" value="RelE/ParE_toxin_dom_sf"/>
</dbReference>
<keyword evidence="2" id="KW-1277">Toxin-antitoxin system</keyword>
<comment type="similarity">
    <text evidence="1">Belongs to the RelE toxin family.</text>
</comment>
<name>A0ABV3SJW1_9HYPH</name>
<reference evidence="3 4" key="1">
    <citation type="submission" date="2024-05" db="EMBL/GenBank/DDBJ databases">
        <authorList>
            <person name="Jiang F."/>
        </authorList>
    </citation>
    <scope>NUCLEOTIDE SEQUENCE [LARGE SCALE GENOMIC DNA]</scope>
    <source>
        <strain evidence="3 4">LZ166</strain>
    </source>
</reference>
<dbReference type="NCBIfam" id="TIGR02385">
    <property type="entry name" value="RelE_StbE"/>
    <property type="match status" value="1"/>
</dbReference>
<gene>
    <name evidence="3" type="ORF">ABGN05_15410</name>
</gene>
<sequence length="94" mass="10265">MNVVWSNSARRNLGEIVAYIAADNPAAAMWIDGLIVSAAARLRDFPAMGKPGAMPGTRELLPHPRYRLVYAVSNDAVTILAIVHTARQWPPVQD</sequence>
<protein>
    <submittedName>
        <fullName evidence="3">Type II toxin-antitoxin system RelE/ParE family toxin</fullName>
    </submittedName>
</protein>
<evidence type="ECO:0000313" key="3">
    <source>
        <dbReference type="EMBL" id="MEX0407052.1"/>
    </source>
</evidence>
<comment type="caution">
    <text evidence="3">The sequence shown here is derived from an EMBL/GenBank/DDBJ whole genome shotgun (WGS) entry which is preliminary data.</text>
</comment>
<evidence type="ECO:0000256" key="2">
    <source>
        <dbReference type="ARBA" id="ARBA00022649"/>
    </source>
</evidence>
<accession>A0ABV3SJW1</accession>
<proteinExistence type="inferred from homology"/>
<dbReference type="Gene3D" id="3.30.2310.20">
    <property type="entry name" value="RelE-like"/>
    <property type="match status" value="1"/>
</dbReference>
<dbReference type="Pfam" id="PF05016">
    <property type="entry name" value="ParE_toxin"/>
    <property type="match status" value="1"/>
</dbReference>